<dbReference type="SUPFAM" id="SSF53807">
    <property type="entry name" value="Helical backbone' metal receptor"/>
    <property type="match status" value="1"/>
</dbReference>
<accession>A0A0J1GX89</accession>
<evidence type="ECO:0000313" key="2">
    <source>
        <dbReference type="Proteomes" id="UP000036097"/>
    </source>
</evidence>
<dbReference type="STRING" id="1195763.ABT56_16590"/>
<evidence type="ECO:0000313" key="1">
    <source>
        <dbReference type="EMBL" id="KLV04260.1"/>
    </source>
</evidence>
<dbReference type="Pfam" id="PF01297">
    <property type="entry name" value="ZnuA"/>
    <property type="match status" value="1"/>
</dbReference>
<dbReference type="PATRIC" id="fig|1195763.3.peg.3534"/>
<dbReference type="Gene3D" id="3.40.50.1980">
    <property type="entry name" value="Nitrogenase molybdenum iron protein domain"/>
    <property type="match status" value="1"/>
</dbReference>
<protein>
    <submittedName>
        <fullName evidence="1">ABC transporter substrate-binding protein</fullName>
    </submittedName>
</protein>
<dbReference type="OrthoDB" id="6104586at2"/>
<dbReference type="GO" id="GO:0030001">
    <property type="term" value="P:metal ion transport"/>
    <property type="evidence" value="ECO:0007669"/>
    <property type="project" value="InterPro"/>
</dbReference>
<proteinExistence type="predicted"/>
<dbReference type="EMBL" id="LDOT01000023">
    <property type="protein sequence ID" value="KLV04260.1"/>
    <property type="molecule type" value="Genomic_DNA"/>
</dbReference>
<organism evidence="1 2">
    <name type="scientific">Photobacterium aquae</name>
    <dbReference type="NCBI Taxonomy" id="1195763"/>
    <lineage>
        <taxon>Bacteria</taxon>
        <taxon>Pseudomonadati</taxon>
        <taxon>Pseudomonadota</taxon>
        <taxon>Gammaproteobacteria</taxon>
        <taxon>Vibrionales</taxon>
        <taxon>Vibrionaceae</taxon>
        <taxon>Photobacterium</taxon>
    </lineage>
</organism>
<name>A0A0J1GX89_9GAMM</name>
<reference evidence="1 2" key="1">
    <citation type="submission" date="2015-05" db="EMBL/GenBank/DDBJ databases">
        <title>Photobacterium galathea sp. nov.</title>
        <authorList>
            <person name="Machado H."/>
            <person name="Gram L."/>
        </authorList>
    </citation>
    <scope>NUCLEOTIDE SEQUENCE [LARGE SCALE GENOMIC DNA]</scope>
    <source>
        <strain evidence="1 2">CGMCC 1.12159</strain>
    </source>
</reference>
<dbReference type="InterPro" id="IPR006127">
    <property type="entry name" value="ZnuA-like"/>
</dbReference>
<dbReference type="AlphaFoldDB" id="A0A0J1GX89"/>
<comment type="caution">
    <text evidence="1">The sequence shown here is derived from an EMBL/GenBank/DDBJ whole genome shotgun (WGS) entry which is preliminary data.</text>
</comment>
<sequence length="280" mass="31078">MALAVLATPAMAKDILTATPVTYMLATELTRGTALETEFLPPKRYGMNRLPNWFASKGAEATVKAAQGAQAVITLSAVWPADPLYVHARQGNIRIVEIDASQAISPRAQGVAALRLADGSISPYSWLNPANITRMAAIVGQDLQKIWPEHADRIAVNQQALMLEVRQLINQQQQALFEAEVDSVILLSSELEDFASGNQLFVVERYTRPEIEWSKADKQAFVELLNTDKTLWLLSAKKLSASMKAMLPENVKVMVIDSVDRWGREGIDAKEPLQRWEIRL</sequence>
<keyword evidence="2" id="KW-1185">Reference proteome</keyword>
<gene>
    <name evidence="1" type="ORF">ABT56_16590</name>
</gene>
<dbReference type="Proteomes" id="UP000036097">
    <property type="component" value="Unassembled WGS sequence"/>
</dbReference>
<dbReference type="GO" id="GO:0046872">
    <property type="term" value="F:metal ion binding"/>
    <property type="evidence" value="ECO:0007669"/>
    <property type="project" value="InterPro"/>
</dbReference>